<dbReference type="GO" id="GO:0006782">
    <property type="term" value="P:protoporphyrinogen IX biosynthetic process"/>
    <property type="evidence" value="ECO:0007669"/>
    <property type="project" value="UniProtKB-UniRule"/>
</dbReference>
<dbReference type="GO" id="GO:0046872">
    <property type="term" value="F:metal ion binding"/>
    <property type="evidence" value="ECO:0007669"/>
    <property type="project" value="UniProtKB-UniRule"/>
</dbReference>
<dbReference type="EMBL" id="VRTS01000005">
    <property type="protein sequence ID" value="TXK62326.1"/>
    <property type="molecule type" value="Genomic_DNA"/>
</dbReference>
<evidence type="ECO:0000256" key="3">
    <source>
        <dbReference type="ARBA" id="ARBA00006501"/>
    </source>
</evidence>
<feature type="transmembrane region" description="Helical" evidence="15">
    <location>
        <begin position="60"/>
        <end position="84"/>
    </location>
</feature>
<comment type="similarity">
    <text evidence="3 14">Belongs to the HemJ family.</text>
</comment>
<keyword evidence="9 15" id="KW-1133">Transmembrane helix</keyword>
<dbReference type="AlphaFoldDB" id="A0A5C8KR36"/>
<dbReference type="Proteomes" id="UP000321248">
    <property type="component" value="Unassembled WGS sequence"/>
</dbReference>
<keyword evidence="11 14" id="KW-0408">Iron</keyword>
<keyword evidence="5 14" id="KW-1003">Cell membrane</keyword>
<dbReference type="UniPathway" id="UPA00251">
    <property type="reaction ID" value="UER00324"/>
</dbReference>
<evidence type="ECO:0000256" key="1">
    <source>
        <dbReference type="ARBA" id="ARBA00004651"/>
    </source>
</evidence>
<dbReference type="GO" id="GO:0070818">
    <property type="term" value="F:protoporphyrinogen oxidase activity"/>
    <property type="evidence" value="ECO:0007669"/>
    <property type="project" value="UniProtKB-UniRule"/>
</dbReference>
<comment type="subcellular location">
    <subcellularLocation>
        <location evidence="1">Cell membrane</location>
        <topology evidence="1">Multi-pass membrane protein</topology>
    </subcellularLocation>
</comment>
<dbReference type="InterPro" id="IPR005265">
    <property type="entry name" value="HemJ-like"/>
</dbReference>
<proteinExistence type="inferred from homology"/>
<comment type="catalytic activity">
    <reaction evidence="13 14">
        <text>protoporphyrinogen IX + 3 A = protoporphyrin IX + 3 AH2</text>
        <dbReference type="Rhea" id="RHEA:62000"/>
        <dbReference type="ChEBI" id="CHEBI:13193"/>
        <dbReference type="ChEBI" id="CHEBI:17499"/>
        <dbReference type="ChEBI" id="CHEBI:57306"/>
        <dbReference type="ChEBI" id="CHEBI:57307"/>
    </reaction>
</comment>
<gene>
    <name evidence="16" type="ORF">FU658_08825</name>
</gene>
<dbReference type="GO" id="GO:0005886">
    <property type="term" value="C:plasma membrane"/>
    <property type="evidence" value="ECO:0007669"/>
    <property type="project" value="UniProtKB-SubCell"/>
</dbReference>
<comment type="pathway">
    <text evidence="2 14">Porphyrin-containing compound metabolism; protoporphyrin-IX biosynthesis; protoporphyrin-IX from protoporphyrinogen-IX: step 1/1.</text>
</comment>
<evidence type="ECO:0000256" key="9">
    <source>
        <dbReference type="ARBA" id="ARBA00022989"/>
    </source>
</evidence>
<comment type="caution">
    <text evidence="16">The sequence shown here is derived from an EMBL/GenBank/DDBJ whole genome shotgun (WGS) entry which is preliminary data.</text>
</comment>
<evidence type="ECO:0000256" key="5">
    <source>
        <dbReference type="ARBA" id="ARBA00022475"/>
    </source>
</evidence>
<evidence type="ECO:0000256" key="11">
    <source>
        <dbReference type="ARBA" id="ARBA00023004"/>
    </source>
</evidence>
<protein>
    <recommendedName>
        <fullName evidence="4 14">Protoporphyrinogen IX oxidase</fullName>
        <ecNumber evidence="14">1.3.99.-</ecNumber>
    </recommendedName>
</protein>
<evidence type="ECO:0000256" key="14">
    <source>
        <dbReference type="PIRNR" id="PIRNR004638"/>
    </source>
</evidence>
<evidence type="ECO:0000256" key="13">
    <source>
        <dbReference type="ARBA" id="ARBA00048390"/>
    </source>
</evidence>
<reference evidence="16 17" key="1">
    <citation type="submission" date="2019-08" db="EMBL/GenBank/DDBJ databases">
        <authorList>
            <person name="Karlyshev A.V."/>
        </authorList>
    </citation>
    <scope>NUCLEOTIDE SEQUENCE [LARGE SCALE GENOMIC DNA]</scope>
    <source>
        <strain evidence="16 17">Alg18-2.2</strain>
    </source>
</reference>
<keyword evidence="12 14" id="KW-0472">Membrane</keyword>
<dbReference type="OrthoDB" id="9800824at2"/>
<evidence type="ECO:0000256" key="8">
    <source>
        <dbReference type="ARBA" id="ARBA00022723"/>
    </source>
</evidence>
<evidence type="ECO:0000256" key="6">
    <source>
        <dbReference type="ARBA" id="ARBA00022617"/>
    </source>
</evidence>
<organism evidence="16 17">
    <name type="scientific">Alkalisalibacterium limincola</name>
    <dbReference type="NCBI Taxonomy" id="2699169"/>
    <lineage>
        <taxon>Bacteria</taxon>
        <taxon>Pseudomonadati</taxon>
        <taxon>Pseudomonadota</taxon>
        <taxon>Gammaproteobacteria</taxon>
        <taxon>Lysobacterales</taxon>
        <taxon>Lysobacteraceae</taxon>
        <taxon>Alkalisalibacterium</taxon>
    </lineage>
</organism>
<evidence type="ECO:0000256" key="15">
    <source>
        <dbReference type="SAM" id="Phobius"/>
    </source>
</evidence>
<keyword evidence="7 15" id="KW-0812">Transmembrane</keyword>
<accession>A0A5C8KR36</accession>
<keyword evidence="8 14" id="KW-0479">Metal-binding</keyword>
<feature type="transmembrane region" description="Helical" evidence="15">
    <location>
        <begin position="6"/>
        <end position="29"/>
    </location>
</feature>
<keyword evidence="6 14" id="KW-0349">Heme</keyword>
<evidence type="ECO:0000256" key="2">
    <source>
        <dbReference type="ARBA" id="ARBA00005073"/>
    </source>
</evidence>
<keyword evidence="17" id="KW-1185">Reference proteome</keyword>
<comment type="cofactor">
    <cofactor evidence="14">
        <name>heme b</name>
        <dbReference type="ChEBI" id="CHEBI:60344"/>
    </cofactor>
    <text evidence="14">Binds 1 heme b (iron(II)-protoporphyrin IX) group per subunit.</text>
</comment>
<name>A0A5C8KR36_9GAMM</name>
<dbReference type="PANTHER" id="PTHR40255">
    <property type="entry name" value="UPF0093 MEMBRANE PROTEIN SLR1790"/>
    <property type="match status" value="1"/>
</dbReference>
<evidence type="ECO:0000313" key="17">
    <source>
        <dbReference type="Proteomes" id="UP000321248"/>
    </source>
</evidence>
<dbReference type="PANTHER" id="PTHR40255:SF1">
    <property type="entry name" value="PROTOPORPHYRINOGEN IX OXIDASE"/>
    <property type="match status" value="1"/>
</dbReference>
<evidence type="ECO:0000256" key="4">
    <source>
        <dbReference type="ARBA" id="ARBA00017504"/>
    </source>
</evidence>
<evidence type="ECO:0000313" key="16">
    <source>
        <dbReference type="EMBL" id="TXK62326.1"/>
    </source>
</evidence>
<comment type="function">
    <text evidence="14">Catalyzes the oxidation of protoporphyrinogen IX to protoporphyrin IX.</text>
</comment>
<evidence type="ECO:0000256" key="10">
    <source>
        <dbReference type="ARBA" id="ARBA00023002"/>
    </source>
</evidence>
<feature type="transmembrane region" description="Helical" evidence="15">
    <location>
        <begin position="90"/>
        <end position="111"/>
    </location>
</feature>
<dbReference type="EC" id="1.3.99.-" evidence="14"/>
<sequence length="156" mass="17048">MRHGGAMYFWLKFFHIAAMAIWFTALFFLPRLFIASVHADRPGGRGEDEKPRLNAIGKTLYFGVMTPAAVITVVLGIVLIAYGFQGPWLPAKLALVALAVMLHLYFGQLLVDLSHGHTRHTSAFYRVLNWLPLPLFLGIVALAAAKPGALPPLGGV</sequence>
<dbReference type="PIRSF" id="PIRSF004638">
    <property type="entry name" value="UCP004638"/>
    <property type="match status" value="1"/>
</dbReference>
<keyword evidence="10" id="KW-0560">Oxidoreductase</keyword>
<dbReference type="Pfam" id="PF03653">
    <property type="entry name" value="UPF0093"/>
    <property type="match status" value="1"/>
</dbReference>
<evidence type="ECO:0000256" key="7">
    <source>
        <dbReference type="ARBA" id="ARBA00022692"/>
    </source>
</evidence>
<evidence type="ECO:0000256" key="12">
    <source>
        <dbReference type="ARBA" id="ARBA00023136"/>
    </source>
</evidence>
<feature type="transmembrane region" description="Helical" evidence="15">
    <location>
        <begin position="123"/>
        <end position="145"/>
    </location>
</feature>